<evidence type="ECO:0000313" key="1">
    <source>
        <dbReference type="EMBL" id="MEQ2289709.1"/>
    </source>
</evidence>
<organism evidence="1 2">
    <name type="scientific">Ameca splendens</name>
    <dbReference type="NCBI Taxonomy" id="208324"/>
    <lineage>
        <taxon>Eukaryota</taxon>
        <taxon>Metazoa</taxon>
        <taxon>Chordata</taxon>
        <taxon>Craniata</taxon>
        <taxon>Vertebrata</taxon>
        <taxon>Euteleostomi</taxon>
        <taxon>Actinopterygii</taxon>
        <taxon>Neopterygii</taxon>
        <taxon>Teleostei</taxon>
        <taxon>Neoteleostei</taxon>
        <taxon>Acanthomorphata</taxon>
        <taxon>Ovalentaria</taxon>
        <taxon>Atherinomorphae</taxon>
        <taxon>Cyprinodontiformes</taxon>
        <taxon>Goodeidae</taxon>
        <taxon>Ameca</taxon>
    </lineage>
</organism>
<dbReference type="Proteomes" id="UP001469553">
    <property type="component" value="Unassembled WGS sequence"/>
</dbReference>
<comment type="caution">
    <text evidence="1">The sequence shown here is derived from an EMBL/GenBank/DDBJ whole genome shotgun (WGS) entry which is preliminary data.</text>
</comment>
<protein>
    <submittedName>
        <fullName evidence="1">Uncharacterized protein</fullName>
    </submittedName>
</protein>
<reference evidence="1 2" key="1">
    <citation type="submission" date="2021-06" db="EMBL/GenBank/DDBJ databases">
        <authorList>
            <person name="Palmer J.M."/>
        </authorList>
    </citation>
    <scope>NUCLEOTIDE SEQUENCE [LARGE SCALE GENOMIC DNA]</scope>
    <source>
        <strain evidence="1 2">AS_MEX2019</strain>
        <tissue evidence="1">Muscle</tissue>
    </source>
</reference>
<dbReference type="EMBL" id="JAHRIP010024342">
    <property type="protein sequence ID" value="MEQ2289709.1"/>
    <property type="molecule type" value="Genomic_DNA"/>
</dbReference>
<evidence type="ECO:0000313" key="2">
    <source>
        <dbReference type="Proteomes" id="UP001469553"/>
    </source>
</evidence>
<gene>
    <name evidence="1" type="ORF">AMECASPLE_035983</name>
</gene>
<sequence>MSKLNCIQTCFGLHGGAVGSTVALQQECPLFDSRPWENIPRPGCLGSLHARVLTGYSGFLPQSKDMSVRLIGLRCVNEYGCLCVALQWTGDLSRVYPASRP</sequence>
<keyword evidence="2" id="KW-1185">Reference proteome</keyword>
<name>A0ABV0Y7E0_9TELE</name>
<proteinExistence type="predicted"/>
<accession>A0ABV0Y7E0</accession>